<name>A0A0V1IHS7_TRIPS</name>
<protein>
    <submittedName>
        <fullName evidence="1">Uncharacterized protein</fullName>
    </submittedName>
</protein>
<reference evidence="1 2" key="1">
    <citation type="submission" date="2015-01" db="EMBL/GenBank/DDBJ databases">
        <title>Evolution of Trichinella species and genotypes.</title>
        <authorList>
            <person name="Korhonen P.K."/>
            <person name="Edoardo P."/>
            <person name="Giuseppe L.R."/>
            <person name="Gasser R.B."/>
        </authorList>
    </citation>
    <scope>NUCLEOTIDE SEQUENCE [LARGE SCALE GENOMIC DNA]</scope>
    <source>
        <strain evidence="1">ISS588</strain>
    </source>
</reference>
<evidence type="ECO:0000313" key="1">
    <source>
        <dbReference type="EMBL" id="KRZ22183.1"/>
    </source>
</evidence>
<organism evidence="1 2">
    <name type="scientific">Trichinella pseudospiralis</name>
    <name type="common">Parasitic roundworm</name>
    <dbReference type="NCBI Taxonomy" id="6337"/>
    <lineage>
        <taxon>Eukaryota</taxon>
        <taxon>Metazoa</taxon>
        <taxon>Ecdysozoa</taxon>
        <taxon>Nematoda</taxon>
        <taxon>Enoplea</taxon>
        <taxon>Dorylaimia</taxon>
        <taxon>Trichinellida</taxon>
        <taxon>Trichinellidae</taxon>
        <taxon>Trichinella</taxon>
    </lineage>
</organism>
<gene>
    <name evidence="1" type="ORF">T4B_6996</name>
</gene>
<sequence length="86" mass="10153">MIVLLRSTFNSTIGAWREISFLERWYQSPCQMQFIHKDMINRALRTVFCLLSGCSPEIRMYLRDLLAALAMCNMIRRLSQMLFSTI</sequence>
<evidence type="ECO:0000313" key="2">
    <source>
        <dbReference type="Proteomes" id="UP000054805"/>
    </source>
</evidence>
<dbReference type="EMBL" id="JYDS01000180">
    <property type="protein sequence ID" value="KRZ22183.1"/>
    <property type="molecule type" value="Genomic_DNA"/>
</dbReference>
<proteinExistence type="predicted"/>
<dbReference type="Proteomes" id="UP000054805">
    <property type="component" value="Unassembled WGS sequence"/>
</dbReference>
<dbReference type="AlphaFoldDB" id="A0A0V1IHS7"/>
<accession>A0A0V1IHS7</accession>
<keyword evidence="2" id="KW-1185">Reference proteome</keyword>
<comment type="caution">
    <text evidence="1">The sequence shown here is derived from an EMBL/GenBank/DDBJ whole genome shotgun (WGS) entry which is preliminary data.</text>
</comment>